<dbReference type="CDD" id="cd07812">
    <property type="entry name" value="SRPBCC"/>
    <property type="match status" value="1"/>
</dbReference>
<sequence length="164" mass="17601">MTPDSTAPLASGSVTVRAAAENVYAILTDLDRLADLADETHSMRWVGSSGARPGASFVGRNRNGLHRWSTTCTVTVADPGSAFAFDVHYGPFSLPIAHWRYDIDSGGDGGETTVTERMWDRRPRWFVGVGGLATGVRDRATVNGDHIAATLERLRQTVDGPADS</sequence>
<dbReference type="RefSeq" id="WP_204867352.1">
    <property type="nucleotide sequence ID" value="NZ_JAFBBK010000001.1"/>
</dbReference>
<evidence type="ECO:0000313" key="1">
    <source>
        <dbReference type="EMBL" id="MBM7414532.1"/>
    </source>
</evidence>
<gene>
    <name evidence="1" type="ORF">JOE42_001265</name>
</gene>
<dbReference type="Proteomes" id="UP000703038">
    <property type="component" value="Unassembled WGS sequence"/>
</dbReference>
<dbReference type="Pfam" id="PF10604">
    <property type="entry name" value="Polyketide_cyc2"/>
    <property type="match status" value="1"/>
</dbReference>
<keyword evidence="2" id="KW-1185">Reference proteome</keyword>
<dbReference type="Gene3D" id="3.30.530.20">
    <property type="match status" value="1"/>
</dbReference>
<accession>A0ABS2KRE6</accession>
<dbReference type="SUPFAM" id="SSF55961">
    <property type="entry name" value="Bet v1-like"/>
    <property type="match status" value="1"/>
</dbReference>
<protein>
    <recommendedName>
        <fullName evidence="3">SRPBCC family protein</fullName>
    </recommendedName>
</protein>
<evidence type="ECO:0000313" key="2">
    <source>
        <dbReference type="Proteomes" id="UP000703038"/>
    </source>
</evidence>
<evidence type="ECO:0008006" key="3">
    <source>
        <dbReference type="Google" id="ProtNLM"/>
    </source>
</evidence>
<dbReference type="InterPro" id="IPR023393">
    <property type="entry name" value="START-like_dom_sf"/>
</dbReference>
<name>A0ABS2KRE6_9NOCA</name>
<dbReference type="EMBL" id="JAFBBK010000001">
    <property type="protein sequence ID" value="MBM7414532.1"/>
    <property type="molecule type" value="Genomic_DNA"/>
</dbReference>
<dbReference type="InterPro" id="IPR019587">
    <property type="entry name" value="Polyketide_cyclase/dehydratase"/>
</dbReference>
<comment type="caution">
    <text evidence="1">The sequence shown here is derived from an EMBL/GenBank/DDBJ whole genome shotgun (WGS) entry which is preliminary data.</text>
</comment>
<organism evidence="1 2">
    <name type="scientific">Rhodococcoides corynebacterioides</name>
    <dbReference type="NCBI Taxonomy" id="53972"/>
    <lineage>
        <taxon>Bacteria</taxon>
        <taxon>Bacillati</taxon>
        <taxon>Actinomycetota</taxon>
        <taxon>Actinomycetes</taxon>
        <taxon>Mycobacteriales</taxon>
        <taxon>Nocardiaceae</taxon>
        <taxon>Rhodococcoides</taxon>
    </lineage>
</organism>
<proteinExistence type="predicted"/>
<reference evidence="1 2" key="1">
    <citation type="submission" date="2021-01" db="EMBL/GenBank/DDBJ databases">
        <title>Genomics of switchgrass bacterial isolates.</title>
        <authorList>
            <person name="Shade A."/>
        </authorList>
    </citation>
    <scope>NUCLEOTIDE SEQUENCE [LARGE SCALE GENOMIC DNA]</scope>
    <source>
        <strain evidence="1 2">PvP111</strain>
    </source>
</reference>